<keyword evidence="4" id="KW-0808">Transferase</keyword>
<dbReference type="AlphaFoldDB" id="A0A2B4SBK2"/>
<dbReference type="SUPFAM" id="SSF63748">
    <property type="entry name" value="Tudor/PWWP/MBT"/>
    <property type="match status" value="1"/>
</dbReference>
<dbReference type="CDD" id="cd20430">
    <property type="entry name" value="Tudor_TDRD8"/>
    <property type="match status" value="1"/>
</dbReference>
<dbReference type="Gene3D" id="2.40.50.90">
    <property type="match status" value="1"/>
</dbReference>
<dbReference type="Gene3D" id="2.30.30.140">
    <property type="match status" value="1"/>
</dbReference>
<proteinExistence type="predicted"/>
<comment type="caution">
    <text evidence="4">The sequence shown here is derived from an EMBL/GenBank/DDBJ whole genome shotgun (WGS) entry which is preliminary data.</text>
</comment>
<feature type="compositionally biased region" description="Low complexity" evidence="2">
    <location>
        <begin position="26"/>
        <end position="37"/>
    </location>
</feature>
<protein>
    <submittedName>
        <fullName evidence="4">Serine/threonine-protein kinase 31</fullName>
    </submittedName>
</protein>
<feature type="coiled-coil region" evidence="1">
    <location>
        <begin position="283"/>
        <end position="310"/>
    </location>
</feature>
<reference evidence="5" key="1">
    <citation type="journal article" date="2017" name="bioRxiv">
        <title>Comparative analysis of the genomes of Stylophora pistillata and Acropora digitifera provides evidence for extensive differences between species of corals.</title>
        <authorList>
            <person name="Voolstra C.R."/>
            <person name="Li Y."/>
            <person name="Liew Y.J."/>
            <person name="Baumgarten S."/>
            <person name="Zoccola D."/>
            <person name="Flot J.-F."/>
            <person name="Tambutte S."/>
            <person name="Allemand D."/>
            <person name="Aranda M."/>
        </authorList>
    </citation>
    <scope>NUCLEOTIDE SEQUENCE [LARGE SCALE GENOMIC DNA]</scope>
</reference>
<feature type="region of interest" description="Disordered" evidence="2">
    <location>
        <begin position="1"/>
        <end position="76"/>
    </location>
</feature>
<dbReference type="InterPro" id="IPR035437">
    <property type="entry name" value="SNase_OB-fold_sf"/>
</dbReference>
<dbReference type="PROSITE" id="PS50304">
    <property type="entry name" value="TUDOR"/>
    <property type="match status" value="1"/>
</dbReference>
<dbReference type="FunFam" id="2.30.30.140:FF:000018">
    <property type="entry name" value="Serine/threonine-protein kinase 31"/>
    <property type="match status" value="1"/>
</dbReference>
<organism evidence="4 5">
    <name type="scientific">Stylophora pistillata</name>
    <name type="common">Smooth cauliflower coral</name>
    <dbReference type="NCBI Taxonomy" id="50429"/>
    <lineage>
        <taxon>Eukaryota</taxon>
        <taxon>Metazoa</taxon>
        <taxon>Cnidaria</taxon>
        <taxon>Anthozoa</taxon>
        <taxon>Hexacorallia</taxon>
        <taxon>Scleractinia</taxon>
        <taxon>Astrocoeniina</taxon>
        <taxon>Pocilloporidae</taxon>
        <taxon>Stylophora</taxon>
    </lineage>
</organism>
<evidence type="ECO:0000313" key="5">
    <source>
        <dbReference type="Proteomes" id="UP000225706"/>
    </source>
</evidence>
<dbReference type="Proteomes" id="UP000225706">
    <property type="component" value="Unassembled WGS sequence"/>
</dbReference>
<sequence length="854" mass="96788">MSLKLRPFGRNELQKSWTSPNGDFRSSQPQSPKSPVSPMNPWSSNNNVMPGKFRQRKGNSFEDSVDIPPLSPKEESGGLTEELVFITHVESPVRFWAQSAEVETAHVIEKMSNDLQIYCRNKPLLQSTPHVGKIYGGVYLEDQQWYRCRVKELIEEDKVKVHFVDFGNTEVISLRSIVFLSHDFLSPAPFAQLYCLDGVVVTSEELLVEGSNMLYNLSIGKLLTIQLKEPRRALDVACAVELRDNSEVGVGNIAEELIKHGLVTSTSAGQDGPPPLSPRTSLSEAISKEMEELTKENQSLRNRIKLYKEGEKAVDELRKYYSAQAAKHKENMEQAVSHKVLDLVSKVHDLKAMRDATPANGKTSEMIMEAVDLTRNDRIDLKSIKSLQQVLESEKNLEKAQDNLRHCKDKEELLSADLIPKRDEAKQMFVDSIELFCKEVDLLPLQEREKHLQNVLGQLQDQGDSSNTKCDLAVEEAVQAYEDWVERNHQDMADVRQKVHHCTNDLVTALSNLQLALVVLQKDSEAVSTSVVFDDMDTMMNALSSAIQEEMDKSKVSEDKEAQQIVDRTVKALISELSKEFQDVRELRDNLVINYRTLQADMGKWLETKPDIKKAIEIKRIIKTLRSRLRHRLADKKDLEEGDEPETSEELQKVENEISEIYLKLHLSFEDESNFLADVGKATSHHFPELPIAHPELGISEFLASNGLVKPGRELEHYPHHDCVPSVSHDKCSVVKTEFAGRPCILKELSVDREVGDIEILKRNAVNFSSVKNPYLMQLDAFFVKQSRPSHDMKLFGNLIVKMNFPNKDLTTTFSQLTEDSDLLAVLGDLLDTDDVDRLTAQQTLQHAYFCKCV</sequence>
<keyword evidence="5" id="KW-1185">Reference proteome</keyword>
<evidence type="ECO:0000256" key="2">
    <source>
        <dbReference type="SAM" id="MobiDB-lite"/>
    </source>
</evidence>
<keyword evidence="1" id="KW-0175">Coiled coil</keyword>
<dbReference type="InterPro" id="IPR047383">
    <property type="entry name" value="Tudor_TDRD8"/>
</dbReference>
<dbReference type="OrthoDB" id="5989044at2759"/>
<gene>
    <name evidence="4" type="primary">STK31</name>
    <name evidence="4" type="ORF">AWC38_SpisGene8844</name>
</gene>
<dbReference type="STRING" id="50429.A0A2B4SBK2"/>
<keyword evidence="4" id="KW-0418">Kinase</keyword>
<name>A0A2B4SBK2_STYPI</name>
<dbReference type="Pfam" id="PF00567">
    <property type="entry name" value="TUDOR"/>
    <property type="match status" value="1"/>
</dbReference>
<dbReference type="InterPro" id="IPR050621">
    <property type="entry name" value="Tudor_domain_containing"/>
</dbReference>
<dbReference type="InterPro" id="IPR002999">
    <property type="entry name" value="Tudor"/>
</dbReference>
<feature type="coiled-coil region" evidence="1">
    <location>
        <begin position="390"/>
        <end position="417"/>
    </location>
</feature>
<accession>A0A2B4SBK2</accession>
<evidence type="ECO:0000256" key="1">
    <source>
        <dbReference type="SAM" id="Coils"/>
    </source>
</evidence>
<feature type="compositionally biased region" description="Polar residues" evidence="2">
    <location>
        <begin position="14"/>
        <end position="25"/>
    </location>
</feature>
<dbReference type="PANTHER" id="PTHR22948">
    <property type="entry name" value="TUDOR DOMAIN CONTAINING PROTEIN"/>
    <property type="match status" value="1"/>
</dbReference>
<evidence type="ECO:0000259" key="3">
    <source>
        <dbReference type="PROSITE" id="PS50304"/>
    </source>
</evidence>
<feature type="domain" description="Tudor" evidence="3">
    <location>
        <begin position="128"/>
        <end position="187"/>
    </location>
</feature>
<dbReference type="EMBL" id="LSMT01000125">
    <property type="protein sequence ID" value="PFX26469.1"/>
    <property type="molecule type" value="Genomic_DNA"/>
</dbReference>
<evidence type="ECO:0000313" key="4">
    <source>
        <dbReference type="EMBL" id="PFX26469.1"/>
    </source>
</evidence>
<dbReference type="PANTHER" id="PTHR22948:SF73">
    <property type="entry name" value="SERINE_THREONINE-PROTEIN KINASE 31"/>
    <property type="match status" value="1"/>
</dbReference>
<dbReference type="SMART" id="SM00333">
    <property type="entry name" value="TUDOR"/>
    <property type="match status" value="1"/>
</dbReference>
<dbReference type="GO" id="GO:0016301">
    <property type="term" value="F:kinase activity"/>
    <property type="evidence" value="ECO:0007669"/>
    <property type="project" value="UniProtKB-KW"/>
</dbReference>